<evidence type="ECO:0000256" key="2">
    <source>
        <dbReference type="ARBA" id="ARBA00005679"/>
    </source>
</evidence>
<dbReference type="Pfam" id="PF03227">
    <property type="entry name" value="GILT"/>
    <property type="match status" value="1"/>
</dbReference>
<evidence type="ECO:0000256" key="1">
    <source>
        <dbReference type="ARBA" id="ARBA00004613"/>
    </source>
</evidence>
<keyword evidence="5" id="KW-0325">Glycoprotein</keyword>
<proteinExistence type="evidence at transcript level"/>
<comment type="subcellular location">
    <subcellularLocation>
        <location evidence="1">Secreted</location>
    </subcellularLocation>
</comment>
<keyword evidence="4 6" id="KW-0732">Signal</keyword>
<name>A2I482_MACHI</name>
<dbReference type="InterPro" id="IPR004911">
    <property type="entry name" value="Interferon-induced_GILT"/>
</dbReference>
<feature type="signal peptide" evidence="6">
    <location>
        <begin position="1"/>
        <end position="20"/>
    </location>
</feature>
<dbReference type="GO" id="GO:0016671">
    <property type="term" value="F:oxidoreductase activity, acting on a sulfur group of donors, disulfide as acceptor"/>
    <property type="evidence" value="ECO:0007669"/>
    <property type="project" value="InterPro"/>
</dbReference>
<sequence length="245" mass="27691">MYFKLGFLVIVFQLMCSCSAGETENKTVVSCYYETYCPDSVKFIVEQLFPTYVKLNGTHFIPHMLPYGRANTTVLPNGTVAFQCQHGEKECYGNKVHACVLNIFGITFMSRMKFINCSLAKTDLKNPKQYPTDECATLSGINVQDINNCMRNDTLVNEYLKAYGDETKKYPIPSVPFLIFNGNYDENVSKESVQNFGSVLCKKYIHSDNDTKAAEFCKSQNSSATKITLTVLPIIFLSFVFSKLF</sequence>
<reference evidence="7" key="1">
    <citation type="submission" date="2006-10" db="EMBL/GenBank/DDBJ databases">
        <title>Expressed genes of the pink hibiscus mealybug, Maconellicoccus hirsutus.</title>
        <authorList>
            <person name="Hunter W.B."/>
            <person name="Hunnicutt L.E."/>
        </authorList>
    </citation>
    <scope>NUCLEOTIDE SEQUENCE</scope>
</reference>
<organism evidence="7">
    <name type="scientific">Maconellicoccus hirsutus</name>
    <name type="common">Pink hibiscus mealybug</name>
    <dbReference type="NCBI Taxonomy" id="177089"/>
    <lineage>
        <taxon>Eukaryota</taxon>
        <taxon>Metazoa</taxon>
        <taxon>Ecdysozoa</taxon>
        <taxon>Arthropoda</taxon>
        <taxon>Hexapoda</taxon>
        <taxon>Insecta</taxon>
        <taxon>Pterygota</taxon>
        <taxon>Neoptera</taxon>
        <taxon>Paraneoptera</taxon>
        <taxon>Hemiptera</taxon>
        <taxon>Sternorrhyncha</taxon>
        <taxon>Coccoidea</taxon>
        <taxon>Pseudococcidae</taxon>
        <taxon>Maconellicoccus</taxon>
    </lineage>
</organism>
<accession>A2I482</accession>
<evidence type="ECO:0000256" key="4">
    <source>
        <dbReference type="ARBA" id="ARBA00022729"/>
    </source>
</evidence>
<keyword evidence="3" id="KW-0964">Secreted</keyword>
<dbReference type="GO" id="GO:0005576">
    <property type="term" value="C:extracellular region"/>
    <property type="evidence" value="ECO:0007669"/>
    <property type="project" value="UniProtKB-SubCell"/>
</dbReference>
<evidence type="ECO:0000256" key="3">
    <source>
        <dbReference type="ARBA" id="ARBA00022525"/>
    </source>
</evidence>
<dbReference type="AlphaFoldDB" id="A2I482"/>
<dbReference type="Gene3D" id="3.40.30.10">
    <property type="entry name" value="Glutaredoxin"/>
    <property type="match status" value="1"/>
</dbReference>
<evidence type="ECO:0000313" key="7">
    <source>
        <dbReference type="EMBL" id="ABM55651.1"/>
    </source>
</evidence>
<dbReference type="PROSITE" id="PS51257">
    <property type="entry name" value="PROKAR_LIPOPROTEIN"/>
    <property type="match status" value="1"/>
</dbReference>
<comment type="similarity">
    <text evidence="2">Belongs to the GILT family.</text>
</comment>
<dbReference type="PANTHER" id="PTHR13234:SF8">
    <property type="entry name" value="GAMMA-INTERFERON-INDUCIBLE LYSOSOMAL THIOL REDUCTASE"/>
    <property type="match status" value="1"/>
</dbReference>
<evidence type="ECO:0000256" key="6">
    <source>
        <dbReference type="SAM" id="SignalP"/>
    </source>
</evidence>
<dbReference type="PANTHER" id="PTHR13234">
    <property type="entry name" value="GAMMA-INTERFERON INDUCIBLE LYSOSOMAL THIOL REDUCTASE GILT"/>
    <property type="match status" value="1"/>
</dbReference>
<protein>
    <submittedName>
        <fullName evidence="7">Uncharacterized protein</fullName>
    </submittedName>
</protein>
<feature type="chain" id="PRO_5002643813" evidence="6">
    <location>
        <begin position="21"/>
        <end position="245"/>
    </location>
</feature>
<dbReference type="EMBL" id="EF070585">
    <property type="protein sequence ID" value="ABM55651.1"/>
    <property type="molecule type" value="mRNA"/>
</dbReference>
<evidence type="ECO:0000256" key="5">
    <source>
        <dbReference type="ARBA" id="ARBA00023180"/>
    </source>
</evidence>